<comment type="caution">
    <text evidence="3">The sequence shown here is derived from an EMBL/GenBank/DDBJ whole genome shotgun (WGS) entry which is preliminary data.</text>
</comment>
<dbReference type="SUPFAM" id="SSF53323">
    <property type="entry name" value="Pyruvate-ferredoxin oxidoreductase, PFOR, domain III"/>
    <property type="match status" value="1"/>
</dbReference>
<dbReference type="InterPro" id="IPR019752">
    <property type="entry name" value="Pyrv/ketoisovalerate_OxRed_cat"/>
</dbReference>
<feature type="domain" description="Pyruvate/ketoisovalerate oxidoreductase catalytic" evidence="2">
    <location>
        <begin position="13"/>
        <end position="176"/>
    </location>
</feature>
<dbReference type="RefSeq" id="WP_179238898.1">
    <property type="nucleotide sequence ID" value="NZ_JACBNQ010000018.1"/>
</dbReference>
<dbReference type="PANTHER" id="PTHR42730">
    <property type="entry name" value="2-OXOGLUTARATE SYNTHASE SUBUNIT KORC"/>
    <property type="match status" value="1"/>
</dbReference>
<dbReference type="Pfam" id="PF01558">
    <property type="entry name" value="POR"/>
    <property type="match status" value="1"/>
</dbReference>
<dbReference type="Proteomes" id="UP000611629">
    <property type="component" value="Unassembled WGS sequence"/>
</dbReference>
<dbReference type="EMBL" id="JACBNQ010000018">
    <property type="protein sequence ID" value="NYB75192.1"/>
    <property type="molecule type" value="Genomic_DNA"/>
</dbReference>
<evidence type="ECO:0000313" key="3">
    <source>
        <dbReference type="EMBL" id="NYB75192.1"/>
    </source>
</evidence>
<evidence type="ECO:0000313" key="4">
    <source>
        <dbReference type="Proteomes" id="UP000611629"/>
    </source>
</evidence>
<accession>A0A974BLC1</accession>
<keyword evidence="4" id="KW-1185">Reference proteome</keyword>
<protein>
    <submittedName>
        <fullName evidence="3">2-oxoacid:acceptor oxidoreductase family protein</fullName>
    </submittedName>
</protein>
<proteinExistence type="predicted"/>
<evidence type="ECO:0000256" key="1">
    <source>
        <dbReference type="ARBA" id="ARBA00023002"/>
    </source>
</evidence>
<dbReference type="InterPro" id="IPR002869">
    <property type="entry name" value="Pyrv_flavodox_OxRed_cen"/>
</dbReference>
<gene>
    <name evidence="3" type="ORF">HZF24_13670</name>
</gene>
<dbReference type="Gene3D" id="3.40.920.10">
    <property type="entry name" value="Pyruvate-ferredoxin oxidoreductase, PFOR, domain III"/>
    <property type="match status" value="1"/>
</dbReference>
<reference evidence="3" key="1">
    <citation type="submission" date="2020-07" db="EMBL/GenBank/DDBJ databases">
        <title>Genomic analysis of a strain of Sedimentibacter Hydroxybenzoicus DSM7310.</title>
        <authorList>
            <person name="Ma S."/>
        </authorList>
    </citation>
    <scope>NUCLEOTIDE SEQUENCE</scope>
    <source>
        <strain evidence="3">DSM 7310</strain>
    </source>
</reference>
<dbReference type="InterPro" id="IPR052554">
    <property type="entry name" value="2-oxoglutarate_synth_KorC"/>
</dbReference>
<sequence length="181" mass="19858">MKSRYEIILSGVGGQGLVVGGTILGEAATMFENLNSTLTTSYGVETRGTFTKSDVIISKDEIFFPEVVEEDFVLALAQVSYDKYAKLINENCILVYDCNSIDPVDHLKARQYGFPITDAAREIGNIATANIISLGLIVKMTGVVSVESVTNVLKEQFSKKPKIYEMNLNAFNKGLEMAEQL</sequence>
<dbReference type="AlphaFoldDB" id="A0A974BLC1"/>
<evidence type="ECO:0000259" key="2">
    <source>
        <dbReference type="Pfam" id="PF01558"/>
    </source>
</evidence>
<dbReference type="GO" id="GO:0016903">
    <property type="term" value="F:oxidoreductase activity, acting on the aldehyde or oxo group of donors"/>
    <property type="evidence" value="ECO:0007669"/>
    <property type="project" value="InterPro"/>
</dbReference>
<organism evidence="3 4">
    <name type="scientific">Sedimentibacter hydroxybenzoicus DSM 7310</name>
    <dbReference type="NCBI Taxonomy" id="1123245"/>
    <lineage>
        <taxon>Bacteria</taxon>
        <taxon>Bacillati</taxon>
        <taxon>Bacillota</taxon>
        <taxon>Tissierellia</taxon>
        <taxon>Sedimentibacter</taxon>
    </lineage>
</organism>
<name>A0A974BLC1_SEDHY</name>
<keyword evidence="1" id="KW-0560">Oxidoreductase</keyword>
<dbReference type="PANTHER" id="PTHR42730:SF1">
    <property type="entry name" value="2-OXOGLUTARATE SYNTHASE SUBUNIT KORC"/>
    <property type="match status" value="1"/>
</dbReference>